<sequence>MMNLVPLWCLVSIFIPAFIIYDAPGCACSCFICSEALLENKYMEVWINGLILIMLSIGHAELWITFLNRTHALPVHEPTLKKTRHITYVMLLGFPIVLFVAVGLYSPGVLRGGEWSQLAFWWKPVLILCSLGFLGFLVSVFRHLVYRVPRRQSESHSEMIDIRERLGHELIGDGPYHYLAGLPFNEIFSVEYSHKTFVLDRLPTAWEGLKILHLSDLHFSGTLTRDYFRELCRIGRESKPDLIIFSGDLVDQMHCLEWLDETLGQLEAPLGRYFILGNHDWNQLSEQIRTSLSGLGWIDVSAQTVQLEHAGHSLLIAGTEVPWMGQHPELPAQVGEESADFQLLVSHTPDNYYWACSQGYDLVLAGHTHGGQVRLPFIGPVFAPSVHGTRYTSGTFYRKSTLMHVSRGVSGIHPLRFLCRPEFSLLTLFTGR</sequence>
<organism evidence="5 6">
    <name type="scientific">Gimesia maris</name>
    <dbReference type="NCBI Taxonomy" id="122"/>
    <lineage>
        <taxon>Bacteria</taxon>
        <taxon>Pseudomonadati</taxon>
        <taxon>Planctomycetota</taxon>
        <taxon>Planctomycetia</taxon>
        <taxon>Planctomycetales</taxon>
        <taxon>Planctomycetaceae</taxon>
        <taxon>Gimesia</taxon>
    </lineage>
</organism>
<dbReference type="CDD" id="cd07385">
    <property type="entry name" value="MPP_YkuE_C"/>
    <property type="match status" value="1"/>
</dbReference>
<dbReference type="GO" id="GO:0016020">
    <property type="term" value="C:membrane"/>
    <property type="evidence" value="ECO:0007669"/>
    <property type="project" value="GOC"/>
</dbReference>
<keyword evidence="1" id="KW-0479">Metal-binding</keyword>
<proteinExistence type="predicted"/>
<dbReference type="AlphaFoldDB" id="A0A3D3RBF1"/>
<dbReference type="EMBL" id="DQAY01000142">
    <property type="protein sequence ID" value="HCO25936.1"/>
    <property type="molecule type" value="Genomic_DNA"/>
</dbReference>
<keyword evidence="2" id="KW-0378">Hydrolase</keyword>
<dbReference type="Proteomes" id="UP000263642">
    <property type="component" value="Unassembled WGS sequence"/>
</dbReference>
<dbReference type="GO" id="GO:0009245">
    <property type="term" value="P:lipid A biosynthetic process"/>
    <property type="evidence" value="ECO:0007669"/>
    <property type="project" value="TreeGrafter"/>
</dbReference>
<keyword evidence="3" id="KW-1133">Transmembrane helix</keyword>
<dbReference type="Gene3D" id="3.60.21.10">
    <property type="match status" value="1"/>
</dbReference>
<evidence type="ECO:0000259" key="4">
    <source>
        <dbReference type="Pfam" id="PF00149"/>
    </source>
</evidence>
<feature type="transmembrane region" description="Helical" evidence="3">
    <location>
        <begin position="45"/>
        <end position="66"/>
    </location>
</feature>
<name>A0A3D3RBF1_9PLAN</name>
<evidence type="ECO:0000313" key="6">
    <source>
        <dbReference type="Proteomes" id="UP000263642"/>
    </source>
</evidence>
<evidence type="ECO:0000256" key="3">
    <source>
        <dbReference type="SAM" id="Phobius"/>
    </source>
</evidence>
<dbReference type="InterPro" id="IPR051158">
    <property type="entry name" value="Metallophosphoesterase_sf"/>
</dbReference>
<accession>A0A3D3RBF1</accession>
<evidence type="ECO:0000256" key="1">
    <source>
        <dbReference type="ARBA" id="ARBA00022723"/>
    </source>
</evidence>
<keyword evidence="3" id="KW-0472">Membrane</keyword>
<dbReference type="InterPro" id="IPR004843">
    <property type="entry name" value="Calcineurin-like_PHP"/>
</dbReference>
<dbReference type="GO" id="GO:0046872">
    <property type="term" value="F:metal ion binding"/>
    <property type="evidence" value="ECO:0007669"/>
    <property type="project" value="UniProtKB-KW"/>
</dbReference>
<gene>
    <name evidence="5" type="ORF">DIT97_23990</name>
</gene>
<feature type="transmembrane region" description="Helical" evidence="3">
    <location>
        <begin position="86"/>
        <end position="105"/>
    </location>
</feature>
<dbReference type="PANTHER" id="PTHR31302">
    <property type="entry name" value="TRANSMEMBRANE PROTEIN WITH METALLOPHOSPHOESTERASE DOMAIN-RELATED"/>
    <property type="match status" value="1"/>
</dbReference>
<reference evidence="5 6" key="1">
    <citation type="journal article" date="2018" name="Nat. Biotechnol.">
        <title>A standardized bacterial taxonomy based on genome phylogeny substantially revises the tree of life.</title>
        <authorList>
            <person name="Parks D.H."/>
            <person name="Chuvochina M."/>
            <person name="Waite D.W."/>
            <person name="Rinke C."/>
            <person name="Skarshewski A."/>
            <person name="Chaumeil P.A."/>
            <person name="Hugenholtz P."/>
        </authorList>
    </citation>
    <scope>NUCLEOTIDE SEQUENCE [LARGE SCALE GENOMIC DNA]</scope>
    <source>
        <strain evidence="5">UBA9375</strain>
    </source>
</reference>
<feature type="domain" description="Calcineurin-like phosphoesterase" evidence="4">
    <location>
        <begin position="209"/>
        <end position="370"/>
    </location>
</feature>
<comment type="caution">
    <text evidence="5">The sequence shown here is derived from an EMBL/GenBank/DDBJ whole genome shotgun (WGS) entry which is preliminary data.</text>
</comment>
<evidence type="ECO:0000313" key="5">
    <source>
        <dbReference type="EMBL" id="HCO25936.1"/>
    </source>
</evidence>
<evidence type="ECO:0000256" key="2">
    <source>
        <dbReference type="ARBA" id="ARBA00022801"/>
    </source>
</evidence>
<dbReference type="SUPFAM" id="SSF56300">
    <property type="entry name" value="Metallo-dependent phosphatases"/>
    <property type="match status" value="1"/>
</dbReference>
<keyword evidence="3" id="KW-0812">Transmembrane</keyword>
<dbReference type="PANTHER" id="PTHR31302:SF31">
    <property type="entry name" value="PHOSPHODIESTERASE YAEI"/>
    <property type="match status" value="1"/>
</dbReference>
<feature type="transmembrane region" description="Helical" evidence="3">
    <location>
        <begin position="125"/>
        <end position="145"/>
    </location>
</feature>
<dbReference type="GO" id="GO:0008758">
    <property type="term" value="F:UDP-2,3-diacylglucosamine hydrolase activity"/>
    <property type="evidence" value="ECO:0007669"/>
    <property type="project" value="TreeGrafter"/>
</dbReference>
<dbReference type="Pfam" id="PF00149">
    <property type="entry name" value="Metallophos"/>
    <property type="match status" value="1"/>
</dbReference>
<protein>
    <recommendedName>
        <fullName evidence="4">Calcineurin-like phosphoesterase domain-containing protein</fullName>
    </recommendedName>
</protein>
<dbReference type="InterPro" id="IPR029052">
    <property type="entry name" value="Metallo-depent_PP-like"/>
</dbReference>